<sequence length="181" mass="20403">MAFNKPKSVTNQCCESAEKILNQSQGQPSYSSHHPGHPRYHVLCNPNFDRFTILSDLPSLGCIEAVTQHLGNTKTAFLSKHDQNSCLHDVLNTPTGKEAVRLLNSNRNEILIRAPVHELLNNNFLRMVEVVHGDRLEEQQASSVVLILGHHVDKADGRYVHVKTFYPTNRHINSSIIETLH</sequence>
<dbReference type="EMBL" id="JADBJN010000001">
    <property type="protein sequence ID" value="KAG5684996.1"/>
    <property type="molecule type" value="Genomic_DNA"/>
</dbReference>
<dbReference type="OrthoDB" id="7553586at2759"/>
<evidence type="ECO:0000313" key="1">
    <source>
        <dbReference type="EMBL" id="KAG5684996.1"/>
    </source>
</evidence>
<dbReference type="AlphaFoldDB" id="A0A9J6CSV3"/>
<protein>
    <submittedName>
        <fullName evidence="1">Uncharacterized protein</fullName>
    </submittedName>
</protein>
<organism evidence="1 2">
    <name type="scientific">Polypedilum vanderplanki</name>
    <name type="common">Sleeping chironomid midge</name>
    <dbReference type="NCBI Taxonomy" id="319348"/>
    <lineage>
        <taxon>Eukaryota</taxon>
        <taxon>Metazoa</taxon>
        <taxon>Ecdysozoa</taxon>
        <taxon>Arthropoda</taxon>
        <taxon>Hexapoda</taxon>
        <taxon>Insecta</taxon>
        <taxon>Pterygota</taxon>
        <taxon>Neoptera</taxon>
        <taxon>Endopterygota</taxon>
        <taxon>Diptera</taxon>
        <taxon>Nematocera</taxon>
        <taxon>Chironomoidea</taxon>
        <taxon>Chironomidae</taxon>
        <taxon>Chironominae</taxon>
        <taxon>Polypedilum</taxon>
        <taxon>Polypedilum</taxon>
    </lineage>
</organism>
<comment type="caution">
    <text evidence="1">The sequence shown here is derived from an EMBL/GenBank/DDBJ whole genome shotgun (WGS) entry which is preliminary data.</text>
</comment>
<reference evidence="1" key="1">
    <citation type="submission" date="2021-03" db="EMBL/GenBank/DDBJ databases">
        <title>Chromosome level genome of the anhydrobiotic midge Polypedilum vanderplanki.</title>
        <authorList>
            <person name="Yoshida Y."/>
            <person name="Kikawada T."/>
            <person name="Gusev O."/>
        </authorList>
    </citation>
    <scope>NUCLEOTIDE SEQUENCE</scope>
    <source>
        <strain evidence="1">NIAS01</strain>
        <tissue evidence="1">Whole body or cell culture</tissue>
    </source>
</reference>
<evidence type="ECO:0000313" key="2">
    <source>
        <dbReference type="Proteomes" id="UP001107558"/>
    </source>
</evidence>
<dbReference type="Proteomes" id="UP001107558">
    <property type="component" value="Chromosome 1"/>
</dbReference>
<gene>
    <name evidence="1" type="ORF">PVAND_014199</name>
</gene>
<name>A0A9J6CSV3_POLVA</name>
<proteinExistence type="predicted"/>
<keyword evidence="2" id="KW-1185">Reference proteome</keyword>
<accession>A0A9J6CSV3</accession>